<dbReference type="AlphaFoldDB" id="A0A0B6D5A1"/>
<organism evidence="2 3">
    <name type="scientific">Francisella philomiragia</name>
    <dbReference type="NCBI Taxonomy" id="28110"/>
    <lineage>
        <taxon>Bacteria</taxon>
        <taxon>Pseudomonadati</taxon>
        <taxon>Pseudomonadota</taxon>
        <taxon>Gammaproteobacteria</taxon>
        <taxon>Thiotrichales</taxon>
        <taxon>Francisellaceae</taxon>
        <taxon>Francisella</taxon>
    </lineage>
</organism>
<name>A0A0B6D5A1_9GAMM</name>
<proteinExistence type="predicted"/>
<dbReference type="InterPro" id="IPR023416">
    <property type="entry name" value="Transthyretin/HIU_hydrolase_d"/>
</dbReference>
<protein>
    <submittedName>
        <fullName evidence="2">HIUase/Transthyretin family protein</fullName>
    </submittedName>
</protein>
<dbReference type="SUPFAM" id="SSF49472">
    <property type="entry name" value="Transthyretin (synonym: prealbumin)"/>
    <property type="match status" value="1"/>
</dbReference>
<evidence type="ECO:0000313" key="2">
    <source>
        <dbReference type="EMBL" id="AJI52848.1"/>
    </source>
</evidence>
<dbReference type="OrthoDB" id="9792386at2"/>
<feature type="domain" description="Transthyretin/hydroxyisourate hydrolase" evidence="1">
    <location>
        <begin position="4"/>
        <end position="106"/>
    </location>
</feature>
<dbReference type="Pfam" id="PF00576">
    <property type="entry name" value="Transthyretin"/>
    <property type="match status" value="1"/>
</dbReference>
<evidence type="ECO:0000259" key="1">
    <source>
        <dbReference type="Pfam" id="PF00576"/>
    </source>
</evidence>
<dbReference type="STRING" id="28110.KU46_1988"/>
<dbReference type="Proteomes" id="UP000031830">
    <property type="component" value="Chromosome"/>
</dbReference>
<evidence type="ECO:0000313" key="3">
    <source>
        <dbReference type="Proteomes" id="UP000031830"/>
    </source>
</evidence>
<gene>
    <name evidence="2" type="ORF">LA55_1529</name>
</gene>
<reference evidence="2 3" key="1">
    <citation type="journal article" date="2015" name="Genome Announc.">
        <title>Genome sequencing of 18 francisella strains to aid in assay development and testing.</title>
        <authorList>
            <person name="Johnson S.L."/>
            <person name="Daligault H.E."/>
            <person name="Davenport K.W."/>
            <person name="Coyne S.R."/>
            <person name="Frey K.G."/>
            <person name="Koroleva G.I."/>
            <person name="Broomall S.M."/>
            <person name="Bishop-Lilly K.A."/>
            <person name="Bruce D.C."/>
            <person name="Chertkov O."/>
            <person name="Freitas T."/>
            <person name="Jaissle J."/>
            <person name="Ladner J.T."/>
            <person name="Rosenzweig C.N."/>
            <person name="Gibbons H.S."/>
            <person name="Palacios G.F."/>
            <person name="Redden C.L."/>
            <person name="Xu Y."/>
            <person name="Minogue T.D."/>
            <person name="Chain P.S."/>
        </authorList>
    </citation>
    <scope>NUCLEOTIDE SEQUENCE [LARGE SCALE GENOMIC DNA]</scope>
    <source>
        <strain evidence="2 3">GA01-2794</strain>
    </source>
</reference>
<dbReference type="KEGG" id="fpz:LA55_1529"/>
<dbReference type="RefSeq" id="WP_044526609.1">
    <property type="nucleotide sequence ID" value="NZ_CP009440.1"/>
</dbReference>
<accession>A0A0B6D5A1</accession>
<dbReference type="InterPro" id="IPR036817">
    <property type="entry name" value="Transthyretin/HIU_hydrolase_sf"/>
</dbReference>
<sequence length="117" mass="13216">MNLISCHILDSTFGKNASEIRVTLRSLNDNEQIFVTNATSDGRIKESFESQENQLFELNIASNDFLKECSNMDFSIIPDIPIKFMAKKQNSHYHFSVVFSPSSYSVISVVSDLDNSI</sequence>
<dbReference type="Gene3D" id="2.60.40.180">
    <property type="entry name" value="Transthyretin/hydroxyisourate hydrolase domain"/>
    <property type="match status" value="1"/>
</dbReference>
<dbReference type="EMBL" id="CP009440">
    <property type="protein sequence ID" value="AJI52848.1"/>
    <property type="molecule type" value="Genomic_DNA"/>
</dbReference>